<feature type="transmembrane region" description="Helical" evidence="9">
    <location>
        <begin position="101"/>
        <end position="121"/>
    </location>
</feature>
<dbReference type="PANTHER" id="PTHR30413">
    <property type="entry name" value="INNER MEMBRANE TRANSPORT PERMEASE"/>
    <property type="match status" value="1"/>
</dbReference>
<evidence type="ECO:0000256" key="1">
    <source>
        <dbReference type="ARBA" id="ARBA00004429"/>
    </source>
</evidence>
<dbReference type="RefSeq" id="WP_229741881.1">
    <property type="nucleotide sequence ID" value="NZ_BMEQ01000018.1"/>
</dbReference>
<evidence type="ECO:0000256" key="5">
    <source>
        <dbReference type="ARBA" id="ARBA00022519"/>
    </source>
</evidence>
<evidence type="ECO:0000256" key="6">
    <source>
        <dbReference type="ARBA" id="ARBA00022692"/>
    </source>
</evidence>
<dbReference type="Proteomes" id="UP000638848">
    <property type="component" value="Unassembled WGS sequence"/>
</dbReference>
<keyword evidence="6 9" id="KW-0812">Transmembrane</keyword>
<evidence type="ECO:0000313" key="12">
    <source>
        <dbReference type="Proteomes" id="UP000638848"/>
    </source>
</evidence>
<comment type="caution">
    <text evidence="11">The sequence shown here is derived from an EMBL/GenBank/DDBJ whole genome shotgun (WGS) entry which is preliminary data.</text>
</comment>
<proteinExistence type="inferred from homology"/>
<evidence type="ECO:0000256" key="2">
    <source>
        <dbReference type="ARBA" id="ARBA00007783"/>
    </source>
</evidence>
<comment type="subcellular location">
    <subcellularLocation>
        <location evidence="1">Cell inner membrane</location>
        <topology evidence="1">Multi-pass membrane protein</topology>
    </subcellularLocation>
    <subcellularLocation>
        <location evidence="9">Cell membrane</location>
        <topology evidence="9">Multi-pass membrane protein</topology>
    </subcellularLocation>
</comment>
<dbReference type="Pfam" id="PF01061">
    <property type="entry name" value="ABC2_membrane"/>
    <property type="match status" value="1"/>
</dbReference>
<dbReference type="PANTHER" id="PTHR30413:SF8">
    <property type="entry name" value="TRANSPORT PERMEASE PROTEIN"/>
    <property type="match status" value="1"/>
</dbReference>
<keyword evidence="3 9" id="KW-0813">Transport</keyword>
<evidence type="ECO:0000259" key="10">
    <source>
        <dbReference type="PROSITE" id="PS51012"/>
    </source>
</evidence>
<name>A0A917LWS1_9MICC</name>
<dbReference type="GO" id="GO:0015920">
    <property type="term" value="P:lipopolysaccharide transport"/>
    <property type="evidence" value="ECO:0007669"/>
    <property type="project" value="TreeGrafter"/>
</dbReference>
<dbReference type="PROSITE" id="PS51012">
    <property type="entry name" value="ABC_TM2"/>
    <property type="match status" value="1"/>
</dbReference>
<accession>A0A917LWS1</accession>
<comment type="similarity">
    <text evidence="2 9">Belongs to the ABC-2 integral membrane protein family.</text>
</comment>
<evidence type="ECO:0000256" key="9">
    <source>
        <dbReference type="RuleBase" id="RU361157"/>
    </source>
</evidence>
<comment type="caution">
    <text evidence="9">Lacks conserved residue(s) required for the propagation of feature annotation.</text>
</comment>
<protein>
    <recommendedName>
        <fullName evidence="9">Transport permease protein</fullName>
    </recommendedName>
</protein>
<keyword evidence="7 9" id="KW-1133">Transmembrane helix</keyword>
<feature type="domain" description="ABC transmembrane type-2" evidence="10">
    <location>
        <begin position="69"/>
        <end position="293"/>
    </location>
</feature>
<feature type="transmembrane region" description="Helical" evidence="9">
    <location>
        <begin position="269"/>
        <end position="291"/>
    </location>
</feature>
<organism evidence="11 12">
    <name type="scientific">Kocuria dechangensis</name>
    <dbReference type="NCBI Taxonomy" id="1176249"/>
    <lineage>
        <taxon>Bacteria</taxon>
        <taxon>Bacillati</taxon>
        <taxon>Actinomycetota</taxon>
        <taxon>Actinomycetes</taxon>
        <taxon>Micrococcales</taxon>
        <taxon>Micrococcaceae</taxon>
        <taxon>Kocuria</taxon>
    </lineage>
</organism>
<keyword evidence="5" id="KW-0997">Cell inner membrane</keyword>
<feature type="transmembrane region" description="Helical" evidence="9">
    <location>
        <begin position="73"/>
        <end position="95"/>
    </location>
</feature>
<dbReference type="AlphaFoldDB" id="A0A917LWS1"/>
<feature type="transmembrane region" description="Helical" evidence="9">
    <location>
        <begin position="153"/>
        <end position="170"/>
    </location>
</feature>
<gene>
    <name evidence="11" type="ORF">GCM10011374_29410</name>
</gene>
<dbReference type="EMBL" id="BMEQ01000018">
    <property type="protein sequence ID" value="GGG64009.1"/>
    <property type="molecule type" value="Genomic_DNA"/>
</dbReference>
<dbReference type="GO" id="GO:0005886">
    <property type="term" value="C:plasma membrane"/>
    <property type="evidence" value="ECO:0007669"/>
    <property type="project" value="UniProtKB-SubCell"/>
</dbReference>
<evidence type="ECO:0000256" key="8">
    <source>
        <dbReference type="ARBA" id="ARBA00023136"/>
    </source>
</evidence>
<evidence type="ECO:0000313" key="11">
    <source>
        <dbReference type="EMBL" id="GGG64009.1"/>
    </source>
</evidence>
<feature type="transmembrane region" description="Helical" evidence="9">
    <location>
        <begin position="182"/>
        <end position="204"/>
    </location>
</feature>
<keyword evidence="8 9" id="KW-0472">Membrane</keyword>
<dbReference type="InterPro" id="IPR047817">
    <property type="entry name" value="ABC2_TM_bact-type"/>
</dbReference>
<keyword evidence="12" id="KW-1185">Reference proteome</keyword>
<reference evidence="11" key="1">
    <citation type="journal article" date="2014" name="Int. J. Syst. Evol. Microbiol.">
        <title>Complete genome sequence of Corynebacterium casei LMG S-19264T (=DSM 44701T), isolated from a smear-ripened cheese.</title>
        <authorList>
            <consortium name="US DOE Joint Genome Institute (JGI-PGF)"/>
            <person name="Walter F."/>
            <person name="Albersmeier A."/>
            <person name="Kalinowski J."/>
            <person name="Ruckert C."/>
        </authorList>
    </citation>
    <scope>NUCLEOTIDE SEQUENCE</scope>
    <source>
        <strain evidence="11">CGMCC 1.12187</strain>
    </source>
</reference>
<dbReference type="GO" id="GO:0140359">
    <property type="term" value="F:ABC-type transporter activity"/>
    <property type="evidence" value="ECO:0007669"/>
    <property type="project" value="InterPro"/>
</dbReference>
<sequence length="301" mass="34370">MIVRQTPERAEWFSSGPPPRTVVFDSSRLQAVGTRPPLTEYLVQLWGSRHFVLYDARVRLSVSQEHTMLGKAWLVLNPALLGLTFLLIFGLLLGTRDGVENFIAFLLVGIMMFTYSSRAIVAGARSMASGRALIRGFSFPRAALPLSINVRDLMSQGFVLVAMIVMVLAIPPLEPISWRWLLLIPIVALQTIFNWGFGMLMAPLVHRIPDVGNLLSFAMRIWMYSSGIFYDPSRFVTDERWMLLFEANPLYQVLSMSRDCLIYGITPEWWQWTVLVVAAFGTWLLGLWVFWRNEESYANER</sequence>
<evidence type="ECO:0000256" key="3">
    <source>
        <dbReference type="ARBA" id="ARBA00022448"/>
    </source>
</evidence>
<reference evidence="11" key="2">
    <citation type="submission" date="2020-09" db="EMBL/GenBank/DDBJ databases">
        <authorList>
            <person name="Sun Q."/>
            <person name="Zhou Y."/>
        </authorList>
    </citation>
    <scope>NUCLEOTIDE SEQUENCE</scope>
    <source>
        <strain evidence="11">CGMCC 1.12187</strain>
    </source>
</reference>
<evidence type="ECO:0000256" key="4">
    <source>
        <dbReference type="ARBA" id="ARBA00022475"/>
    </source>
</evidence>
<dbReference type="InterPro" id="IPR013525">
    <property type="entry name" value="ABC2_TM"/>
</dbReference>
<evidence type="ECO:0000256" key="7">
    <source>
        <dbReference type="ARBA" id="ARBA00022989"/>
    </source>
</evidence>
<keyword evidence="4 9" id="KW-1003">Cell membrane</keyword>